<dbReference type="GO" id="GO:0004749">
    <property type="term" value="F:ribose phosphate diphosphokinase activity"/>
    <property type="evidence" value="ECO:0007669"/>
    <property type="project" value="UniProtKB-EC"/>
</dbReference>
<evidence type="ECO:0000256" key="3">
    <source>
        <dbReference type="ARBA" id="ARBA00022741"/>
    </source>
</evidence>
<dbReference type="Gene3D" id="3.40.50.2020">
    <property type="match status" value="2"/>
</dbReference>
<accession>A0A9X1T4Y9</accession>
<dbReference type="GO" id="GO:0006015">
    <property type="term" value="P:5-phosphoribose 1-diphosphate biosynthetic process"/>
    <property type="evidence" value="ECO:0007669"/>
    <property type="project" value="TreeGrafter"/>
</dbReference>
<comment type="catalytic activity">
    <reaction evidence="6">
        <text>D-ribose 5-phosphate + ATP = 5-phospho-alpha-D-ribose 1-diphosphate + AMP + H(+)</text>
        <dbReference type="Rhea" id="RHEA:15609"/>
        <dbReference type="ChEBI" id="CHEBI:15378"/>
        <dbReference type="ChEBI" id="CHEBI:30616"/>
        <dbReference type="ChEBI" id="CHEBI:58017"/>
        <dbReference type="ChEBI" id="CHEBI:78346"/>
        <dbReference type="ChEBI" id="CHEBI:456215"/>
        <dbReference type="EC" id="2.7.6.1"/>
    </reaction>
</comment>
<keyword evidence="4" id="KW-0418">Kinase</keyword>
<dbReference type="AlphaFoldDB" id="A0A9X1T4Y9"/>
<dbReference type="EMBL" id="JAJOMB010000044">
    <property type="protein sequence ID" value="MCD5317143.1"/>
    <property type="molecule type" value="Genomic_DNA"/>
</dbReference>
<name>A0A9X1T4Y9_9ACTN</name>
<dbReference type="CDD" id="cd06223">
    <property type="entry name" value="PRTases_typeI"/>
    <property type="match status" value="1"/>
</dbReference>
<evidence type="ECO:0000256" key="1">
    <source>
        <dbReference type="ARBA" id="ARBA00013247"/>
    </source>
</evidence>
<keyword evidence="3" id="KW-0547">Nucleotide-binding</keyword>
<proteinExistence type="predicted"/>
<dbReference type="GO" id="GO:0000287">
    <property type="term" value="F:magnesium ion binding"/>
    <property type="evidence" value="ECO:0007669"/>
    <property type="project" value="InterPro"/>
</dbReference>
<gene>
    <name evidence="8" type="ORF">LR394_40240</name>
</gene>
<dbReference type="GO" id="GO:0005737">
    <property type="term" value="C:cytoplasm"/>
    <property type="evidence" value="ECO:0007669"/>
    <property type="project" value="TreeGrafter"/>
</dbReference>
<reference evidence="8" key="1">
    <citation type="submission" date="2021-11" db="EMBL/GenBank/DDBJ databases">
        <title>Streptomyces corallinus and Kineosporia corallina sp. nov., two new coral-derived marine actinobacteria.</title>
        <authorList>
            <person name="Buangrab K."/>
            <person name="Sutthacheep M."/>
            <person name="Yeemin T."/>
            <person name="Harunari E."/>
            <person name="Igarashi Y."/>
            <person name="Sripreechasak P."/>
            <person name="Kanchanasin P."/>
            <person name="Tanasupawat S."/>
            <person name="Phongsopitanun W."/>
        </authorList>
    </citation>
    <scope>NUCLEOTIDE SEQUENCE</scope>
    <source>
        <strain evidence="8">JCM 31032</strain>
    </source>
</reference>
<dbReference type="PANTHER" id="PTHR10210:SF32">
    <property type="entry name" value="RIBOSE-PHOSPHATE PYROPHOSPHOKINASE 2"/>
    <property type="match status" value="1"/>
</dbReference>
<evidence type="ECO:0000313" key="8">
    <source>
        <dbReference type="EMBL" id="MCD5317143.1"/>
    </source>
</evidence>
<sequence>MPGGTSSPLLDTLSELSRELRPQVTTFQNTNLLVQVPDTVPDTLDIVWAASRAAGSALEELIMTLDVLWRCNPALTSRLVIPYLPYSRSETPIPRASLGAAALLRHLDALPTVRSYVLCEPHNSAVAGFSTRPVDCLSVIDDVVPWIQDTVRPEVVVAPDRGRAAQAVDIAHRTGILAEVLMKHRNDHEDRPQALVSRRPAVQDKRVLLVDDELTTGQTAAGAVDVLRRNGAGRTHLLVHRSFASDATVSHLQQMLAPGVLATTALTERPHLAAFERLGLPILNLPHMIGRIMDSAAD</sequence>
<dbReference type="Pfam" id="PF00156">
    <property type="entry name" value="Pribosyltran"/>
    <property type="match status" value="1"/>
</dbReference>
<dbReference type="PANTHER" id="PTHR10210">
    <property type="entry name" value="RIBOSE-PHOSPHATE DIPHOSPHOKINASE FAMILY MEMBER"/>
    <property type="match status" value="1"/>
</dbReference>
<dbReference type="SUPFAM" id="SSF53271">
    <property type="entry name" value="PRTase-like"/>
    <property type="match status" value="1"/>
</dbReference>
<comment type="caution">
    <text evidence="8">The sequence shown here is derived from an EMBL/GenBank/DDBJ whole genome shotgun (WGS) entry which is preliminary data.</text>
</comment>
<keyword evidence="2" id="KW-0808">Transferase</keyword>
<keyword evidence="9" id="KW-1185">Reference proteome</keyword>
<dbReference type="RefSeq" id="WP_231449995.1">
    <property type="nucleotide sequence ID" value="NZ_JAJOMB010000044.1"/>
</dbReference>
<evidence type="ECO:0000256" key="2">
    <source>
        <dbReference type="ARBA" id="ARBA00022679"/>
    </source>
</evidence>
<dbReference type="GO" id="GO:0002189">
    <property type="term" value="C:ribose phosphate diphosphokinase complex"/>
    <property type="evidence" value="ECO:0007669"/>
    <property type="project" value="TreeGrafter"/>
</dbReference>
<dbReference type="EC" id="2.7.6.1" evidence="1"/>
<dbReference type="GO" id="GO:0006164">
    <property type="term" value="P:purine nucleotide biosynthetic process"/>
    <property type="evidence" value="ECO:0007669"/>
    <property type="project" value="TreeGrafter"/>
</dbReference>
<dbReference type="InterPro" id="IPR005946">
    <property type="entry name" value="Rib-P_diPkinase"/>
</dbReference>
<dbReference type="Proteomes" id="UP001138997">
    <property type="component" value="Unassembled WGS sequence"/>
</dbReference>
<evidence type="ECO:0000313" key="9">
    <source>
        <dbReference type="Proteomes" id="UP001138997"/>
    </source>
</evidence>
<organism evidence="8 9">
    <name type="scientific">Kineosporia babensis</name>
    <dbReference type="NCBI Taxonomy" id="499548"/>
    <lineage>
        <taxon>Bacteria</taxon>
        <taxon>Bacillati</taxon>
        <taxon>Actinomycetota</taxon>
        <taxon>Actinomycetes</taxon>
        <taxon>Kineosporiales</taxon>
        <taxon>Kineosporiaceae</taxon>
        <taxon>Kineosporia</taxon>
    </lineage>
</organism>
<keyword evidence="5" id="KW-0067">ATP-binding</keyword>
<evidence type="ECO:0000256" key="4">
    <source>
        <dbReference type="ARBA" id="ARBA00022777"/>
    </source>
</evidence>
<feature type="domain" description="Phosphoribosyltransferase" evidence="7">
    <location>
        <begin position="152"/>
        <end position="234"/>
    </location>
</feature>
<evidence type="ECO:0000259" key="7">
    <source>
        <dbReference type="Pfam" id="PF00156"/>
    </source>
</evidence>
<dbReference type="InterPro" id="IPR029057">
    <property type="entry name" value="PRTase-like"/>
</dbReference>
<dbReference type="GO" id="GO:0005524">
    <property type="term" value="F:ATP binding"/>
    <property type="evidence" value="ECO:0007669"/>
    <property type="project" value="UniProtKB-KW"/>
</dbReference>
<dbReference type="InterPro" id="IPR000836">
    <property type="entry name" value="PRTase_dom"/>
</dbReference>
<protein>
    <recommendedName>
        <fullName evidence="1">ribose-phosphate diphosphokinase</fullName>
        <ecNumber evidence="1">2.7.6.1</ecNumber>
    </recommendedName>
</protein>
<dbReference type="GO" id="GO:0016301">
    <property type="term" value="F:kinase activity"/>
    <property type="evidence" value="ECO:0007669"/>
    <property type="project" value="UniProtKB-KW"/>
</dbReference>
<evidence type="ECO:0000256" key="5">
    <source>
        <dbReference type="ARBA" id="ARBA00022840"/>
    </source>
</evidence>
<evidence type="ECO:0000256" key="6">
    <source>
        <dbReference type="ARBA" id="ARBA00049535"/>
    </source>
</evidence>